<proteinExistence type="predicted"/>
<dbReference type="EMBL" id="NTYW01000006">
    <property type="protein sequence ID" value="PES40963.1"/>
    <property type="molecule type" value="Genomic_DNA"/>
</dbReference>
<keyword evidence="1" id="KW-0812">Transmembrane</keyword>
<organism evidence="2 3">
    <name type="scientific">Priestia megaterium</name>
    <name type="common">Bacillus megaterium</name>
    <dbReference type="NCBI Taxonomy" id="1404"/>
    <lineage>
        <taxon>Bacteria</taxon>
        <taxon>Bacillati</taxon>
        <taxon>Bacillota</taxon>
        <taxon>Bacilli</taxon>
        <taxon>Bacillales</taxon>
        <taxon>Bacillaceae</taxon>
        <taxon>Priestia</taxon>
    </lineage>
</organism>
<reference evidence="2 3" key="1">
    <citation type="submission" date="2017-09" db="EMBL/GenBank/DDBJ databases">
        <title>Large-scale bioinformatics analysis of Bacillus genomes uncovers conserved roles of natural products in bacterial physiology.</title>
        <authorList>
            <consortium name="Agbiome Team Llc"/>
            <person name="Bleich R.M."/>
            <person name="Kirk G.J."/>
            <person name="Santa Maria K.C."/>
            <person name="Allen S.E."/>
            <person name="Farag S."/>
            <person name="Shank E.A."/>
            <person name="Bowers A."/>
        </authorList>
    </citation>
    <scope>NUCLEOTIDE SEQUENCE [LARGE SCALE GENOMIC DNA]</scope>
    <source>
        <strain evidence="2 3">AFS003013</strain>
    </source>
</reference>
<keyword evidence="1" id="KW-0472">Membrane</keyword>
<feature type="transmembrane region" description="Helical" evidence="1">
    <location>
        <begin position="72"/>
        <end position="93"/>
    </location>
</feature>
<dbReference type="AlphaFoldDB" id="A0A2A8SYJ7"/>
<evidence type="ECO:0000256" key="1">
    <source>
        <dbReference type="SAM" id="Phobius"/>
    </source>
</evidence>
<gene>
    <name evidence="2" type="ORF">CN497_09630</name>
</gene>
<accession>A0A2A8SYJ7</accession>
<evidence type="ECO:0000313" key="3">
    <source>
        <dbReference type="Proteomes" id="UP000220341"/>
    </source>
</evidence>
<feature type="transmembrane region" description="Helical" evidence="1">
    <location>
        <begin position="20"/>
        <end position="37"/>
    </location>
</feature>
<evidence type="ECO:0000313" key="2">
    <source>
        <dbReference type="EMBL" id="PES40963.1"/>
    </source>
</evidence>
<feature type="transmembrane region" description="Helical" evidence="1">
    <location>
        <begin position="43"/>
        <end position="60"/>
    </location>
</feature>
<accession>A0A0L1LWJ9</accession>
<dbReference type="Proteomes" id="UP000220341">
    <property type="component" value="Unassembled WGS sequence"/>
</dbReference>
<name>A0A2A8SYJ7_PRIMG</name>
<protein>
    <submittedName>
        <fullName evidence="2">Uncharacterized protein</fullName>
    </submittedName>
</protein>
<dbReference type="RefSeq" id="WP_013057559.1">
    <property type="nucleotide sequence ID" value="NZ_VEAZ01000003.1"/>
</dbReference>
<comment type="caution">
    <text evidence="2">The sequence shown here is derived from an EMBL/GenBank/DDBJ whole genome shotgun (WGS) entry which is preliminary data.</text>
</comment>
<sequence>MKVGQEMKLLLACQKQPYRILEMIMVFFTLIFVVLSFFDYRQLFFLVFTLGIVFAIRAFEMQEGEKKTQGNIWLLVGVVMILLDIVLFVVYAINRS</sequence>
<keyword evidence="1" id="KW-1133">Transmembrane helix</keyword>